<dbReference type="SUPFAM" id="SSF48557">
    <property type="entry name" value="L-aspartase-like"/>
    <property type="match status" value="1"/>
</dbReference>
<dbReference type="Pfam" id="PF00206">
    <property type="entry name" value="Lyase_1"/>
    <property type="match status" value="1"/>
</dbReference>
<dbReference type="InterPro" id="IPR024083">
    <property type="entry name" value="Fumarase/histidase_N"/>
</dbReference>
<name>A0A1F8H266_9BACT</name>
<dbReference type="PROSITE" id="PS00163">
    <property type="entry name" value="FUMARATE_LYASES"/>
    <property type="match status" value="1"/>
</dbReference>
<reference evidence="3 4" key="1">
    <citation type="journal article" date="2016" name="Nat. Commun.">
        <title>Thousands of microbial genomes shed light on interconnected biogeochemical processes in an aquifer system.</title>
        <authorList>
            <person name="Anantharaman K."/>
            <person name="Brown C.T."/>
            <person name="Hug L.A."/>
            <person name="Sharon I."/>
            <person name="Castelle C.J."/>
            <person name="Probst A.J."/>
            <person name="Thomas B.C."/>
            <person name="Singh A."/>
            <person name="Wilkins M.J."/>
            <person name="Karaoz U."/>
            <person name="Brodie E.L."/>
            <person name="Williams K.H."/>
            <person name="Hubbard S.S."/>
            <person name="Banfield J.F."/>
        </authorList>
    </citation>
    <scope>NUCLEOTIDE SEQUENCE [LARGE SCALE GENOMIC DNA]</scope>
</reference>
<dbReference type="PANTHER" id="PTHR43172:SF1">
    <property type="entry name" value="ADENYLOSUCCINATE LYASE"/>
    <property type="match status" value="1"/>
</dbReference>
<accession>A0A1F8H266</accession>
<dbReference type="InterPro" id="IPR022761">
    <property type="entry name" value="Fumarate_lyase_N"/>
</dbReference>
<dbReference type="AlphaFoldDB" id="A0A1F8H266"/>
<dbReference type="PRINTS" id="PR00149">
    <property type="entry name" value="FUMRATELYASE"/>
</dbReference>
<dbReference type="InterPro" id="IPR020557">
    <property type="entry name" value="Fumarate_lyase_CS"/>
</dbReference>
<dbReference type="CDD" id="cd01595">
    <property type="entry name" value="Adenylsuccinate_lyase_like"/>
    <property type="match status" value="1"/>
</dbReference>
<dbReference type="GO" id="GO:0070626">
    <property type="term" value="F:(S)-2-(5-amino-1-(5-phospho-D-ribosyl)imidazole-4-carboxamido) succinate lyase (fumarate-forming) activity"/>
    <property type="evidence" value="ECO:0007669"/>
    <property type="project" value="TreeGrafter"/>
</dbReference>
<protein>
    <recommendedName>
        <fullName evidence="2">Fumarate lyase N-terminal domain-containing protein</fullName>
    </recommendedName>
</protein>
<proteinExistence type="predicted"/>
<sequence>MGNLSLPGNPRYQPKDLQPVFGYDNLFRTVAEVEIATMKTLAEIGVIAEADIASLTSAVEQELLTISTTDVDDVERKVTKHDIRAWVRIAQSKMDPILRRWIHVPLTSYDALDTARALQFVRGHEVVKRLTDKVIGHFIEEVNLFALQPQIGRTHGQHALPITVGFWFATILSRILTDIQSASSAADKLVGKISGAVGAYNAQIGLGFEKLAKLAINKEQGEEIGYTVPQTFEGLVLRRLGLKAAPISTQILPPEPLADYLFSCIKLSAVFGQFGLDGRNLMRTEIAELGEPFEKGQVGSSTMAHKRNPINFENLEGTWKKNKIEFGKVLECMTSEHQRDLVGSPIMRDFPTIVVNLVSQLNTLLREVGGKPFISRISLDEVALKRNFEAQGDTILAEPIYIALQMAGYNGDAHELVNHIAIPHSRQNGVSLLNATQWALQQESADQVWSNIPPEMLFMLYRPENYTGAATAKAREVADSAEAYLKSQSTR</sequence>
<dbReference type="PANTHER" id="PTHR43172">
    <property type="entry name" value="ADENYLOSUCCINATE LYASE"/>
    <property type="match status" value="1"/>
</dbReference>
<dbReference type="Proteomes" id="UP000177494">
    <property type="component" value="Unassembled WGS sequence"/>
</dbReference>
<dbReference type="GO" id="GO:0005829">
    <property type="term" value="C:cytosol"/>
    <property type="evidence" value="ECO:0007669"/>
    <property type="project" value="TreeGrafter"/>
</dbReference>
<comment type="caution">
    <text evidence="3">The sequence shown here is derived from an EMBL/GenBank/DDBJ whole genome shotgun (WGS) entry which is preliminary data.</text>
</comment>
<dbReference type="InterPro" id="IPR000362">
    <property type="entry name" value="Fumarate_lyase_fam"/>
</dbReference>
<dbReference type="GO" id="GO:0044208">
    <property type="term" value="P:'de novo' AMP biosynthetic process"/>
    <property type="evidence" value="ECO:0007669"/>
    <property type="project" value="TreeGrafter"/>
</dbReference>
<evidence type="ECO:0000313" key="4">
    <source>
        <dbReference type="Proteomes" id="UP000177494"/>
    </source>
</evidence>
<dbReference type="GO" id="GO:0004018">
    <property type="term" value="F:N6-(1,2-dicarboxyethyl)AMP AMP-lyase (fumarate-forming) activity"/>
    <property type="evidence" value="ECO:0007669"/>
    <property type="project" value="TreeGrafter"/>
</dbReference>
<dbReference type="EMBL" id="MGKU01000033">
    <property type="protein sequence ID" value="OGN31747.1"/>
    <property type="molecule type" value="Genomic_DNA"/>
</dbReference>
<dbReference type="Gene3D" id="1.10.275.10">
    <property type="entry name" value="Fumarase/aspartase (N-terminal domain)"/>
    <property type="match status" value="1"/>
</dbReference>
<organism evidence="3 4">
    <name type="scientific">Candidatus Yanofskybacteria bacterium RIFCSPLOWO2_02_FULL_45_10</name>
    <dbReference type="NCBI Taxonomy" id="1802706"/>
    <lineage>
        <taxon>Bacteria</taxon>
        <taxon>Candidatus Yanofskyibacteriota</taxon>
    </lineage>
</organism>
<dbReference type="InterPro" id="IPR008948">
    <property type="entry name" value="L-Aspartase-like"/>
</dbReference>
<evidence type="ECO:0000256" key="1">
    <source>
        <dbReference type="ARBA" id="ARBA00023239"/>
    </source>
</evidence>
<feature type="domain" description="Fumarate lyase N-terminal" evidence="2">
    <location>
        <begin position="28"/>
        <end position="317"/>
    </location>
</feature>
<keyword evidence="1" id="KW-0456">Lyase</keyword>
<dbReference type="STRING" id="1802706.A3I32_00990"/>
<dbReference type="Gene3D" id="1.20.200.10">
    <property type="entry name" value="Fumarase/aspartase (Central domain)"/>
    <property type="match status" value="1"/>
</dbReference>
<evidence type="ECO:0000259" key="2">
    <source>
        <dbReference type="Pfam" id="PF00206"/>
    </source>
</evidence>
<evidence type="ECO:0000313" key="3">
    <source>
        <dbReference type="EMBL" id="OGN31747.1"/>
    </source>
</evidence>
<gene>
    <name evidence="3" type="ORF">A3I32_00990</name>
</gene>